<dbReference type="InterPro" id="IPR016187">
    <property type="entry name" value="CTDL_fold"/>
</dbReference>
<dbReference type="SUPFAM" id="SSF56436">
    <property type="entry name" value="C-type lectin-like"/>
    <property type="match status" value="1"/>
</dbReference>
<feature type="chain" id="PRO_5012850155" evidence="1">
    <location>
        <begin position="18"/>
        <end position="154"/>
    </location>
</feature>
<feature type="signal peptide" evidence="1">
    <location>
        <begin position="1"/>
        <end position="17"/>
    </location>
</feature>
<comment type="caution">
    <text evidence="2">The sequence shown here is derived from an EMBL/GenBank/DDBJ whole genome shotgun (WGS) entry which is preliminary data.</text>
</comment>
<dbReference type="AlphaFoldDB" id="A0A226D3F5"/>
<proteinExistence type="predicted"/>
<evidence type="ECO:0000313" key="3">
    <source>
        <dbReference type="Proteomes" id="UP000198287"/>
    </source>
</evidence>
<accession>A0A226D3F5</accession>
<dbReference type="InterPro" id="IPR016186">
    <property type="entry name" value="C-type_lectin-like/link_sf"/>
</dbReference>
<evidence type="ECO:0000256" key="1">
    <source>
        <dbReference type="SAM" id="SignalP"/>
    </source>
</evidence>
<evidence type="ECO:0000313" key="2">
    <source>
        <dbReference type="EMBL" id="OXA39713.1"/>
    </source>
</evidence>
<sequence length="154" mass="16887">MNSKIALFLILNAFTLASSLESIGDFEGKFYWIEPVHMNYTAANAFCQRFGWALTTVEGAAEFAYLKTTIAGHTDGNAFWTSATSNVTHYWGGGTGAVLPPATYPVVVEPMCVVFWGPALFAHPCIGGPTLQYFPLCQMRNAFAVKDVELVEQY</sequence>
<dbReference type="Proteomes" id="UP000198287">
    <property type="component" value="Unassembled WGS sequence"/>
</dbReference>
<protein>
    <submittedName>
        <fullName evidence="2">Macrophage mannose receptor 1</fullName>
    </submittedName>
</protein>
<dbReference type="CDD" id="cd00037">
    <property type="entry name" value="CLECT"/>
    <property type="match status" value="1"/>
</dbReference>
<keyword evidence="2" id="KW-0675">Receptor</keyword>
<reference evidence="2 3" key="1">
    <citation type="submission" date="2015-12" db="EMBL/GenBank/DDBJ databases">
        <title>The genome of Folsomia candida.</title>
        <authorList>
            <person name="Faddeeva A."/>
            <person name="Derks M.F."/>
            <person name="Anvar Y."/>
            <person name="Smit S."/>
            <person name="Van Straalen N."/>
            <person name="Roelofs D."/>
        </authorList>
    </citation>
    <scope>NUCLEOTIDE SEQUENCE [LARGE SCALE GENOMIC DNA]</scope>
    <source>
        <strain evidence="2 3">VU population</strain>
        <tissue evidence="2">Whole body</tissue>
    </source>
</reference>
<keyword evidence="1" id="KW-0732">Signal</keyword>
<dbReference type="EMBL" id="LNIX01000037">
    <property type="protein sequence ID" value="OXA39713.1"/>
    <property type="molecule type" value="Genomic_DNA"/>
</dbReference>
<name>A0A226D3F5_FOLCA</name>
<organism evidence="2 3">
    <name type="scientific">Folsomia candida</name>
    <name type="common">Springtail</name>
    <dbReference type="NCBI Taxonomy" id="158441"/>
    <lineage>
        <taxon>Eukaryota</taxon>
        <taxon>Metazoa</taxon>
        <taxon>Ecdysozoa</taxon>
        <taxon>Arthropoda</taxon>
        <taxon>Hexapoda</taxon>
        <taxon>Collembola</taxon>
        <taxon>Entomobryomorpha</taxon>
        <taxon>Isotomoidea</taxon>
        <taxon>Isotomidae</taxon>
        <taxon>Proisotominae</taxon>
        <taxon>Folsomia</taxon>
    </lineage>
</organism>
<gene>
    <name evidence="2" type="ORF">Fcan01_25542</name>
</gene>
<dbReference type="Gene3D" id="3.10.100.10">
    <property type="entry name" value="Mannose-Binding Protein A, subunit A"/>
    <property type="match status" value="1"/>
</dbReference>
<keyword evidence="3" id="KW-1185">Reference proteome</keyword>